<accession>A0A4Y2AJE0</accession>
<comment type="caution">
    <text evidence="1">The sequence shown here is derived from an EMBL/GenBank/DDBJ whole genome shotgun (WGS) entry which is preliminary data.</text>
</comment>
<dbReference type="Proteomes" id="UP000499080">
    <property type="component" value="Unassembled WGS sequence"/>
</dbReference>
<keyword evidence="2" id="KW-1185">Reference proteome</keyword>
<gene>
    <name evidence="1" type="ORF">AVEN_18258_1</name>
</gene>
<evidence type="ECO:0000313" key="1">
    <source>
        <dbReference type="EMBL" id="GBL79737.1"/>
    </source>
</evidence>
<dbReference type="EMBL" id="BGPR01000019">
    <property type="protein sequence ID" value="GBL79737.1"/>
    <property type="molecule type" value="Genomic_DNA"/>
</dbReference>
<name>A0A4Y2AJE0_ARAVE</name>
<evidence type="ECO:0000313" key="2">
    <source>
        <dbReference type="Proteomes" id="UP000499080"/>
    </source>
</evidence>
<proteinExistence type="predicted"/>
<dbReference type="AlphaFoldDB" id="A0A4Y2AJE0"/>
<reference evidence="1 2" key="1">
    <citation type="journal article" date="2019" name="Sci. Rep.">
        <title>Orb-weaving spider Araneus ventricosus genome elucidates the spidroin gene catalogue.</title>
        <authorList>
            <person name="Kono N."/>
            <person name="Nakamura H."/>
            <person name="Ohtoshi R."/>
            <person name="Moran D.A.P."/>
            <person name="Shinohara A."/>
            <person name="Yoshida Y."/>
            <person name="Fujiwara M."/>
            <person name="Mori M."/>
            <person name="Tomita M."/>
            <person name="Arakawa K."/>
        </authorList>
    </citation>
    <scope>NUCLEOTIDE SEQUENCE [LARGE SCALE GENOMIC DNA]</scope>
</reference>
<organism evidence="1 2">
    <name type="scientific">Araneus ventricosus</name>
    <name type="common">Orbweaver spider</name>
    <name type="synonym">Epeira ventricosa</name>
    <dbReference type="NCBI Taxonomy" id="182803"/>
    <lineage>
        <taxon>Eukaryota</taxon>
        <taxon>Metazoa</taxon>
        <taxon>Ecdysozoa</taxon>
        <taxon>Arthropoda</taxon>
        <taxon>Chelicerata</taxon>
        <taxon>Arachnida</taxon>
        <taxon>Araneae</taxon>
        <taxon>Araneomorphae</taxon>
        <taxon>Entelegynae</taxon>
        <taxon>Araneoidea</taxon>
        <taxon>Araneidae</taxon>
        <taxon>Araneus</taxon>
    </lineage>
</organism>
<sequence>MMSGSESIEQMDIVFLHIKWMDVYRWKHSYATAPLEGRKMVFGVGVGDNFINRIWFHCHSSSQFQCLRLHILGHQLHTLSDDSGLVITTG</sequence>
<protein>
    <submittedName>
        <fullName evidence="1">Uncharacterized protein</fullName>
    </submittedName>
</protein>